<dbReference type="OrthoDB" id="337750at2759"/>
<reference evidence="13 14" key="1">
    <citation type="journal article" date="2018" name="Front. Microbiol.">
        <title>Prospects for Fungal Bioremediation of Acidic Radioactive Waste Sites: Characterization and Genome Sequence of Rhodotorula taiwanensis MD1149.</title>
        <authorList>
            <person name="Tkavc R."/>
            <person name="Matrosova V.Y."/>
            <person name="Grichenko O.E."/>
            <person name="Gostincar C."/>
            <person name="Volpe R.P."/>
            <person name="Klimenkova P."/>
            <person name="Gaidamakova E.K."/>
            <person name="Zhou C.E."/>
            <person name="Stewart B.J."/>
            <person name="Lyman M.G."/>
            <person name="Malfatti S.A."/>
            <person name="Rubinfeld B."/>
            <person name="Courtot M."/>
            <person name="Singh J."/>
            <person name="Dalgard C.L."/>
            <person name="Hamilton T."/>
            <person name="Frey K.G."/>
            <person name="Gunde-Cimerman N."/>
            <person name="Dugan L."/>
            <person name="Daly M.J."/>
        </authorList>
    </citation>
    <scope>NUCLEOTIDE SEQUENCE [LARGE SCALE GENOMIC DNA]</scope>
    <source>
        <strain evidence="13 14">MD1149</strain>
    </source>
</reference>
<feature type="region of interest" description="Disordered" evidence="11">
    <location>
        <begin position="124"/>
        <end position="165"/>
    </location>
</feature>
<feature type="transmembrane region" description="Helical" evidence="12">
    <location>
        <begin position="423"/>
        <end position="441"/>
    </location>
</feature>
<comment type="subcellular location">
    <subcellularLocation>
        <location evidence="1">Endoplasmic reticulum membrane</location>
        <topology evidence="1">Multi-pass membrane protein</topology>
    </subcellularLocation>
    <subcellularLocation>
        <location evidence="2">Golgi apparatus membrane</location>
        <topology evidence="2">Multi-pass membrane protein</topology>
    </subcellularLocation>
</comment>
<feature type="transmembrane region" description="Helical" evidence="12">
    <location>
        <begin position="311"/>
        <end position="329"/>
    </location>
</feature>
<dbReference type="AlphaFoldDB" id="A0A2S5BGM9"/>
<keyword evidence="14" id="KW-1185">Reference proteome</keyword>
<keyword evidence="10 12" id="KW-0472">Membrane</keyword>
<evidence type="ECO:0000256" key="4">
    <source>
        <dbReference type="ARBA" id="ARBA00022448"/>
    </source>
</evidence>
<evidence type="ECO:0000256" key="9">
    <source>
        <dbReference type="ARBA" id="ARBA00023034"/>
    </source>
</evidence>
<dbReference type="GO" id="GO:0005793">
    <property type="term" value="C:endoplasmic reticulum-Golgi intermediate compartment"/>
    <property type="evidence" value="ECO:0007669"/>
    <property type="project" value="TreeGrafter"/>
</dbReference>
<gene>
    <name evidence="13" type="ORF">BMF94_1014</name>
</gene>
<feature type="compositionally biased region" description="Pro residues" evidence="11">
    <location>
        <begin position="18"/>
        <end position="44"/>
    </location>
</feature>
<evidence type="ECO:0000313" key="14">
    <source>
        <dbReference type="Proteomes" id="UP000237144"/>
    </source>
</evidence>
<feature type="region of interest" description="Disordered" evidence="11">
    <location>
        <begin position="1"/>
        <end position="98"/>
    </location>
</feature>
<keyword evidence="7" id="KW-0653">Protein transport</keyword>
<dbReference type="Proteomes" id="UP000237144">
    <property type="component" value="Unassembled WGS sequence"/>
</dbReference>
<keyword evidence="4" id="KW-0813">Transport</keyword>
<name>A0A2S5BGM9_9BASI</name>
<dbReference type="GO" id="GO:0030134">
    <property type="term" value="C:COPII-coated ER to Golgi transport vesicle"/>
    <property type="evidence" value="ECO:0007669"/>
    <property type="project" value="TreeGrafter"/>
</dbReference>
<dbReference type="PANTHER" id="PTHR14083:SF0">
    <property type="entry name" value="YIP1D-INTERACTING FACTOR 1, ISOFORM C"/>
    <property type="match status" value="1"/>
</dbReference>
<dbReference type="GO" id="GO:0006888">
    <property type="term" value="P:endoplasmic reticulum to Golgi vesicle-mediated transport"/>
    <property type="evidence" value="ECO:0007669"/>
    <property type="project" value="InterPro"/>
</dbReference>
<dbReference type="GO" id="GO:0000139">
    <property type="term" value="C:Golgi membrane"/>
    <property type="evidence" value="ECO:0007669"/>
    <property type="project" value="UniProtKB-SubCell"/>
</dbReference>
<evidence type="ECO:0000256" key="11">
    <source>
        <dbReference type="SAM" id="MobiDB-lite"/>
    </source>
</evidence>
<organism evidence="13 14">
    <name type="scientific">Rhodotorula taiwanensis</name>
    <dbReference type="NCBI Taxonomy" id="741276"/>
    <lineage>
        <taxon>Eukaryota</taxon>
        <taxon>Fungi</taxon>
        <taxon>Dikarya</taxon>
        <taxon>Basidiomycota</taxon>
        <taxon>Pucciniomycotina</taxon>
        <taxon>Microbotryomycetes</taxon>
        <taxon>Sporidiobolales</taxon>
        <taxon>Sporidiobolaceae</taxon>
        <taxon>Rhodotorula</taxon>
    </lineage>
</organism>
<dbReference type="InterPro" id="IPR005578">
    <property type="entry name" value="Yif1_fam"/>
</dbReference>
<evidence type="ECO:0000256" key="2">
    <source>
        <dbReference type="ARBA" id="ARBA00004653"/>
    </source>
</evidence>
<evidence type="ECO:0000256" key="7">
    <source>
        <dbReference type="ARBA" id="ARBA00022927"/>
    </source>
</evidence>
<feature type="compositionally biased region" description="Low complexity" evidence="11">
    <location>
        <begin position="142"/>
        <end position="155"/>
    </location>
</feature>
<keyword evidence="6" id="KW-0256">Endoplasmic reticulum</keyword>
<evidence type="ECO:0000256" key="3">
    <source>
        <dbReference type="ARBA" id="ARBA00009727"/>
    </source>
</evidence>
<evidence type="ECO:0000256" key="5">
    <source>
        <dbReference type="ARBA" id="ARBA00022692"/>
    </source>
</evidence>
<dbReference type="EMBL" id="PJQD01000009">
    <property type="protein sequence ID" value="POY75930.1"/>
    <property type="molecule type" value="Genomic_DNA"/>
</dbReference>
<protein>
    <submittedName>
        <fullName evidence="13">Uncharacterized protein</fullName>
    </submittedName>
</protein>
<feature type="compositionally biased region" description="Gly residues" evidence="11">
    <location>
        <begin position="156"/>
        <end position="165"/>
    </location>
</feature>
<dbReference type="GO" id="GO:0015031">
    <property type="term" value="P:protein transport"/>
    <property type="evidence" value="ECO:0007669"/>
    <property type="project" value="UniProtKB-KW"/>
</dbReference>
<keyword evidence="5 12" id="KW-0812">Transmembrane</keyword>
<dbReference type="Pfam" id="PF03878">
    <property type="entry name" value="YIF1"/>
    <property type="match status" value="1"/>
</dbReference>
<dbReference type="GO" id="GO:0005789">
    <property type="term" value="C:endoplasmic reticulum membrane"/>
    <property type="evidence" value="ECO:0007669"/>
    <property type="project" value="UniProtKB-SubCell"/>
</dbReference>
<accession>A0A2S5BGM9</accession>
<dbReference type="PANTHER" id="PTHR14083">
    <property type="entry name" value="YIP1 INTERACTING FACTOR HOMOLOG YIF1 PROTEIN"/>
    <property type="match status" value="1"/>
</dbReference>
<keyword evidence="9" id="KW-0333">Golgi apparatus</keyword>
<evidence type="ECO:0000256" key="10">
    <source>
        <dbReference type="ARBA" id="ARBA00023136"/>
    </source>
</evidence>
<comment type="similarity">
    <text evidence="3">Belongs to the YIF1 family.</text>
</comment>
<comment type="caution">
    <text evidence="13">The sequence shown here is derived from an EMBL/GenBank/DDBJ whole genome shotgun (WGS) entry which is preliminary data.</text>
</comment>
<proteinExistence type="inferred from homology"/>
<feature type="transmembrane region" description="Helical" evidence="12">
    <location>
        <begin position="272"/>
        <end position="290"/>
    </location>
</feature>
<evidence type="ECO:0000313" key="13">
    <source>
        <dbReference type="EMBL" id="POY75930.1"/>
    </source>
</evidence>
<sequence length="443" mass="46920">MYGHHPQQAPTGPSGMRSPPPLQHPRPQHPPSQIPSHSPPPPPTQDGTSHYAGAGGYSDATASHYQRFASPPSFQQPHQQYHHHHHQGTAPYGAPNYGGGPATPDAYIPANSYAPGPPTGAPNVAWNGAAPTASKANAGSQRANPNPGWPAAAAAAGGGGAARGAGPGDDAMNSFGAAMGMNDATAQIGVQFGKQALTAGQAYIDSHFTRLLPLAHLKHSFNVSNSYVINKIRLVLFPWRHRPWSRSVVRNESTGVAEGWQPPRDDLNCPDLYVPVMALVTYILLSGVAAGKAGTFDPRILGQSASRSFGILLLEFVCIRLGCYLLGIGEEGTVVDLVSYEGYKFVGVIVALVAGLVGVSGWSFWLVFTYVVLANFFFQLRSLRHLVLPDPSMSPLDHVDPTNAAMQTGSSSPSSHAQRARRIQFLFVIAAAQGLSMGILVRV</sequence>
<evidence type="ECO:0000256" key="12">
    <source>
        <dbReference type="SAM" id="Phobius"/>
    </source>
</evidence>
<evidence type="ECO:0000256" key="1">
    <source>
        <dbReference type="ARBA" id="ARBA00004477"/>
    </source>
</evidence>
<evidence type="ECO:0000256" key="6">
    <source>
        <dbReference type="ARBA" id="ARBA00022824"/>
    </source>
</evidence>
<dbReference type="STRING" id="741276.A0A2S5BGM9"/>
<keyword evidence="8 12" id="KW-1133">Transmembrane helix</keyword>
<feature type="transmembrane region" description="Helical" evidence="12">
    <location>
        <begin position="349"/>
        <end position="378"/>
    </location>
</feature>
<evidence type="ECO:0000256" key="8">
    <source>
        <dbReference type="ARBA" id="ARBA00022989"/>
    </source>
</evidence>